<protein>
    <submittedName>
        <fullName evidence="7">MBOAT, membrane-bound O-acyltransferase family</fullName>
    </submittedName>
</protein>
<evidence type="ECO:0000256" key="6">
    <source>
        <dbReference type="SAM" id="Phobius"/>
    </source>
</evidence>
<evidence type="ECO:0000313" key="7">
    <source>
        <dbReference type="EMBL" id="KAK7198616.1"/>
    </source>
</evidence>
<keyword evidence="3 6" id="KW-1133">Transmembrane helix</keyword>
<dbReference type="GO" id="GO:0016746">
    <property type="term" value="F:acyltransferase activity"/>
    <property type="evidence" value="ECO:0007669"/>
    <property type="project" value="TreeGrafter"/>
</dbReference>
<sequence length="803" mass="89476">MTASPTLACGSPLWCFTRRLTPIQTLSPDLLCTRLRTSASEPEAAMSSSPAPSQSPLATLSRAALRLTCVLCVAAAAYQHYHVFGTLIALSREHRHHLPFVEKPLWPLAAPCRDDDTGDDHHHHHLHNNDDGGDGGGVVDCGRRSVPALMSLLDTWRTHYGPSGFDMSDMQLSAFYKYLGYQVVGLLLFAAVTQCLRHRLSEPATGRRVLAWYAGCGVAVVLGLHGLPGIVLLALLLFCYLPTTATAVRVMQLRRHPRTFHALLWAVQLLLLVAVKRTDGFAEWLPWRGVAQRRLAAVHAVAEVLRPWYMCVEEHMWVGLLPWTNVFPMCVLRMIAFSTDRFEATCCFESESSISRNSSRSSSSAGFAVEAGAEAAYVALYERHRPGRCRECDALQAVEELTGTDADTPVIAEERHCAAFLAQCPRAEAEYTLLGYLAYLLYAPLLLAGPLCTYNAFASYAAARAPTPWWRPWRGSLASYAVRTCVSLALLLLFAHYLHVSAFLVSNWILADLTPYEVFCIAYTHMAHLYLKFNAIWKLARCMALLDGVEVPEDMPRFYLDCLGVQDFWRHWHASFYAWILRYIYIPLGGRHRKALVLPLVFGFVGLWHELEPRLLWWAGGITLLFSAEGLARVCCAPLVRRWVRVKHETPVLSLSQQESGQFSTATKAAFADIVEVPVAHPLDRAGAGESAGVMPWRRHRSSSSRLAYLPPRAVLCAWLLRWVVTPASCAVAASLLAIVIPIGFSSPSAAEHNDIAESVSIGSRLYTIYLGQECSVEAYATLFFFFLPTSFLFVCLRRHERR</sequence>
<comment type="subcellular location">
    <subcellularLocation>
        <location evidence="1">Membrane</location>
        <topology evidence="1">Multi-pass membrane protein</topology>
    </subcellularLocation>
</comment>
<organism evidence="7 8">
    <name type="scientific">Novymonas esmeraldas</name>
    <dbReference type="NCBI Taxonomy" id="1808958"/>
    <lineage>
        <taxon>Eukaryota</taxon>
        <taxon>Discoba</taxon>
        <taxon>Euglenozoa</taxon>
        <taxon>Kinetoplastea</taxon>
        <taxon>Metakinetoplastina</taxon>
        <taxon>Trypanosomatida</taxon>
        <taxon>Trypanosomatidae</taxon>
        <taxon>Novymonas</taxon>
    </lineage>
</organism>
<feature type="transmembrane region" description="Helical" evidence="6">
    <location>
        <begin position="209"/>
        <end position="238"/>
    </location>
</feature>
<dbReference type="AlphaFoldDB" id="A0AAW0EYK2"/>
<dbReference type="GO" id="GO:0005783">
    <property type="term" value="C:endoplasmic reticulum"/>
    <property type="evidence" value="ECO:0007669"/>
    <property type="project" value="TreeGrafter"/>
</dbReference>
<dbReference type="EMBL" id="JAECZO010000162">
    <property type="protein sequence ID" value="KAK7198616.1"/>
    <property type="molecule type" value="Genomic_DNA"/>
</dbReference>
<evidence type="ECO:0000313" key="8">
    <source>
        <dbReference type="Proteomes" id="UP001430356"/>
    </source>
</evidence>
<gene>
    <name evidence="7" type="ORF">NESM_000824700</name>
</gene>
<dbReference type="PANTHER" id="PTHR13285:SF18">
    <property type="entry name" value="PROTEIN-CYSTEINE N-PALMITOYLTRANSFERASE RASP"/>
    <property type="match status" value="1"/>
</dbReference>
<keyword evidence="4 6" id="KW-0472">Membrane</keyword>
<keyword evidence="8" id="KW-1185">Reference proteome</keyword>
<dbReference type="Proteomes" id="UP001430356">
    <property type="component" value="Unassembled WGS sequence"/>
</dbReference>
<evidence type="ECO:0000256" key="5">
    <source>
        <dbReference type="SAM" id="MobiDB-lite"/>
    </source>
</evidence>
<feature type="transmembrane region" description="Helical" evidence="6">
    <location>
        <begin position="178"/>
        <end position="197"/>
    </location>
</feature>
<dbReference type="Pfam" id="PF03062">
    <property type="entry name" value="MBOAT"/>
    <property type="match status" value="1"/>
</dbReference>
<name>A0AAW0EYK2_9TRYP</name>
<evidence type="ECO:0000256" key="1">
    <source>
        <dbReference type="ARBA" id="ARBA00004141"/>
    </source>
</evidence>
<comment type="caution">
    <text evidence="7">The sequence shown here is derived from an EMBL/GenBank/DDBJ whole genome shotgun (WGS) entry which is preliminary data.</text>
</comment>
<dbReference type="GO" id="GO:0016020">
    <property type="term" value="C:membrane"/>
    <property type="evidence" value="ECO:0007669"/>
    <property type="project" value="UniProtKB-SubCell"/>
</dbReference>
<evidence type="ECO:0000256" key="4">
    <source>
        <dbReference type="ARBA" id="ARBA00023136"/>
    </source>
</evidence>
<feature type="transmembrane region" description="Helical" evidence="6">
    <location>
        <begin position="779"/>
        <end position="797"/>
    </location>
</feature>
<evidence type="ECO:0000256" key="3">
    <source>
        <dbReference type="ARBA" id="ARBA00022989"/>
    </source>
</evidence>
<reference evidence="7 8" key="1">
    <citation type="journal article" date="2021" name="MBio">
        <title>A New Model Trypanosomatid, Novymonas esmeraldas: Genomic Perception of Its 'Candidatus Pandoraea novymonadis' Endosymbiont.</title>
        <authorList>
            <person name="Zakharova A."/>
            <person name="Saura A."/>
            <person name="Butenko A."/>
            <person name="Podesvova L."/>
            <person name="Warmusova S."/>
            <person name="Kostygov A.Y."/>
            <person name="Nenarokova A."/>
            <person name="Lukes J."/>
            <person name="Opperdoes F.R."/>
            <person name="Yurchenko V."/>
        </authorList>
    </citation>
    <scope>NUCLEOTIDE SEQUENCE [LARGE SCALE GENOMIC DNA]</scope>
    <source>
        <strain evidence="7 8">E262AT.01</strain>
    </source>
</reference>
<dbReference type="PANTHER" id="PTHR13285">
    <property type="entry name" value="ACYLTRANSFERASE"/>
    <property type="match status" value="1"/>
</dbReference>
<feature type="transmembrane region" description="Helical" evidence="6">
    <location>
        <begin position="720"/>
        <end position="745"/>
    </location>
</feature>
<feature type="transmembrane region" description="Helical" evidence="6">
    <location>
        <begin position="477"/>
        <end position="498"/>
    </location>
</feature>
<evidence type="ECO:0000256" key="2">
    <source>
        <dbReference type="ARBA" id="ARBA00022692"/>
    </source>
</evidence>
<accession>A0AAW0EYK2</accession>
<keyword evidence="2 6" id="KW-0812">Transmembrane</keyword>
<dbReference type="InterPro" id="IPR004299">
    <property type="entry name" value="MBOAT_fam"/>
</dbReference>
<proteinExistence type="predicted"/>
<feature type="region of interest" description="Disordered" evidence="5">
    <location>
        <begin position="117"/>
        <end position="137"/>
    </location>
</feature>
<feature type="transmembrane region" description="Helical" evidence="6">
    <location>
        <begin position="436"/>
        <end position="457"/>
    </location>
</feature>
<dbReference type="InterPro" id="IPR051085">
    <property type="entry name" value="MB_O-acyltransferase"/>
</dbReference>